<evidence type="ECO:0000256" key="8">
    <source>
        <dbReference type="ARBA" id="ARBA00023212"/>
    </source>
</evidence>
<feature type="region of interest" description="Disordered" evidence="13">
    <location>
        <begin position="456"/>
        <end position="483"/>
    </location>
</feature>
<dbReference type="GO" id="GO:0008017">
    <property type="term" value="F:microtubule binding"/>
    <property type="evidence" value="ECO:0007669"/>
    <property type="project" value="InterPro"/>
</dbReference>
<dbReference type="PROSITE" id="PS00411">
    <property type="entry name" value="KINESIN_MOTOR_1"/>
    <property type="match status" value="1"/>
</dbReference>
<dbReference type="OrthoDB" id="3176171at2759"/>
<evidence type="ECO:0000313" key="16">
    <source>
        <dbReference type="Proteomes" id="UP000039865"/>
    </source>
</evidence>
<dbReference type="EMBL" id="CCKQ01006836">
    <property type="protein sequence ID" value="CDW78179.1"/>
    <property type="molecule type" value="Genomic_DNA"/>
</dbReference>
<dbReference type="InParanoid" id="A0A078A7F6"/>
<comment type="similarity">
    <text evidence="9">Belongs to the TRAFAC class myosin-kinesin ATPase superfamily. Kinesin family. KIN-5/BimC subfamily.</text>
</comment>
<dbReference type="AlphaFoldDB" id="A0A078A7F6"/>
<evidence type="ECO:0000256" key="3">
    <source>
        <dbReference type="ARBA" id="ARBA00022701"/>
    </source>
</evidence>
<dbReference type="InterPro" id="IPR059182">
    <property type="entry name" value="Khc_C"/>
</dbReference>
<feature type="domain" description="Kinesin motor" evidence="14">
    <location>
        <begin position="1"/>
        <end position="330"/>
    </location>
</feature>
<evidence type="ECO:0000256" key="7">
    <source>
        <dbReference type="ARBA" id="ARBA00023175"/>
    </source>
</evidence>
<evidence type="ECO:0000256" key="4">
    <source>
        <dbReference type="ARBA" id="ARBA00022741"/>
    </source>
</evidence>
<dbReference type="CDD" id="cd01369">
    <property type="entry name" value="KISc_KHC_KIF5"/>
    <property type="match status" value="1"/>
</dbReference>
<sequence length="921" mass="106371">MNIVCRFRPLNDREKTESGSKLCVTFEDRNTCCVQGTDPDTGQFGQVRYNFDRVFDYNARQLDIYNESVLPIIEGVLEGFNGTVLAYGQTSSGKTFTMQGPDIEDKELQGIIPRMVKTVFGKIENASEDIEFTVKVSMIEIYMERVKDLLDPMKTNLKVHEDKVKGIYIQDVTETYVGDEDEVYDIMKVGNENRAIGVTDMNKQSSRSHSIFIMTITQTNNADFSTKTGKLFLVDLAGSEKISKTGAKGQTLDEAKTINKSLTTLGIVIKCLTDGKSTHVPYRDSKLTRILSESLGGNSKTCLIITCSPSIFNESETIGTLRFGKRAKQIKNKPKINKEVSIQELKILLDRAEKDLAEREKRITLLEKIIKSLGGQIPGKSEKEVKELEGKLKELQKQQKIEEQKKADQLFDIEQQTQRFQSEKNDREEIEMLKQKLQQQQQQIYKERQQLEQYRQDTYKEKSDQQQQIKQQKEYEDNDDDLELDENGNVVIFGSNSTETKQPEPNSDALVQDNEELNPILIKKSPQKQLSILVSALKRERYNVYELNTRINVLKKVYQQNAQSIKQLKESNQGIKSQNEKLALYNEKLVEQVAQMQLKCEFLEEQNSLKVRDIQRLEFENQRLKQQTHVMNKEQAAQLVDYQNQISLQKEQEMNQKLQEHIKKERSNYEQEKAIIVQEIKQNRLKIEKLEKQLIESKELRDRLEESLPKDQIDFKNKFINYEKNLEQLTLMYHQIASQNKILSKEKGVQMRKLERKVEYIKELEQNLSITRQQVAELFNQQKKLIGYVQSHAKNKSSQATRNNGEIQVQRFGEDEAEQNADNNRNNFDIMLEKFNMEGPSPRQTSNLLIPGSHNHKSKIIKSIRGGGGGQKNQLNQSIRISGNVQSSLTSKMLDDLDNFNANQDNKPIIEEGQEEENKAE</sequence>
<keyword evidence="7 10" id="KW-0505">Motor protein</keyword>
<dbReference type="PANTHER" id="PTHR47968:SF75">
    <property type="entry name" value="CENTROMERE-ASSOCIATED PROTEIN E"/>
    <property type="match status" value="1"/>
</dbReference>
<keyword evidence="6 12" id="KW-0175">Coiled coil</keyword>
<name>A0A078A7F6_STYLE</name>
<evidence type="ECO:0000256" key="9">
    <source>
        <dbReference type="ARBA" id="ARBA00034704"/>
    </source>
</evidence>
<dbReference type="SMART" id="SM00129">
    <property type="entry name" value="KISc"/>
    <property type="match status" value="1"/>
</dbReference>
<dbReference type="GO" id="GO:0005874">
    <property type="term" value="C:microtubule"/>
    <property type="evidence" value="ECO:0007669"/>
    <property type="project" value="UniProtKB-KW"/>
</dbReference>
<keyword evidence="8" id="KW-0206">Cytoskeleton</keyword>
<feature type="region of interest" description="Disordered" evidence="13">
    <location>
        <begin position="898"/>
        <end position="921"/>
    </location>
</feature>
<dbReference type="PROSITE" id="PS50067">
    <property type="entry name" value="KINESIN_MOTOR_2"/>
    <property type="match status" value="1"/>
</dbReference>
<evidence type="ECO:0000313" key="15">
    <source>
        <dbReference type="EMBL" id="CDW78179.1"/>
    </source>
</evidence>
<evidence type="ECO:0000256" key="6">
    <source>
        <dbReference type="ARBA" id="ARBA00023054"/>
    </source>
</evidence>
<dbReference type="InterPro" id="IPR001752">
    <property type="entry name" value="Kinesin_motor_dom"/>
</dbReference>
<evidence type="ECO:0000256" key="2">
    <source>
        <dbReference type="ARBA" id="ARBA00022490"/>
    </source>
</evidence>
<evidence type="ECO:0000256" key="11">
    <source>
        <dbReference type="RuleBase" id="RU000394"/>
    </source>
</evidence>
<dbReference type="PRINTS" id="PR00380">
    <property type="entry name" value="KINESINHEAVY"/>
</dbReference>
<organism evidence="15 16">
    <name type="scientific">Stylonychia lemnae</name>
    <name type="common">Ciliate</name>
    <dbReference type="NCBI Taxonomy" id="5949"/>
    <lineage>
        <taxon>Eukaryota</taxon>
        <taxon>Sar</taxon>
        <taxon>Alveolata</taxon>
        <taxon>Ciliophora</taxon>
        <taxon>Intramacronucleata</taxon>
        <taxon>Spirotrichea</taxon>
        <taxon>Stichotrichia</taxon>
        <taxon>Sporadotrichida</taxon>
        <taxon>Oxytrichidae</taxon>
        <taxon>Stylonychinae</taxon>
        <taxon>Stylonychia</taxon>
    </lineage>
</organism>
<accession>A0A078A7F6</accession>
<dbReference type="Pfam" id="PF00225">
    <property type="entry name" value="Kinesin"/>
    <property type="match status" value="1"/>
</dbReference>
<evidence type="ECO:0000256" key="12">
    <source>
        <dbReference type="SAM" id="Coils"/>
    </source>
</evidence>
<dbReference type="Gene3D" id="3.40.850.10">
    <property type="entry name" value="Kinesin motor domain"/>
    <property type="match status" value="1"/>
</dbReference>
<dbReference type="InterPro" id="IPR019821">
    <property type="entry name" value="Kinesin_motor_CS"/>
</dbReference>
<feature type="binding site" evidence="10">
    <location>
        <begin position="88"/>
        <end position="95"/>
    </location>
    <ligand>
        <name>ATP</name>
        <dbReference type="ChEBI" id="CHEBI:30616"/>
    </ligand>
</feature>
<dbReference type="PANTHER" id="PTHR47968">
    <property type="entry name" value="CENTROMERE PROTEIN E"/>
    <property type="match status" value="1"/>
</dbReference>
<feature type="coiled-coil region" evidence="12">
    <location>
        <begin position="568"/>
        <end position="707"/>
    </location>
</feature>
<protein>
    <recommendedName>
        <fullName evidence="11">Kinesin-like protein</fullName>
    </recommendedName>
</protein>
<keyword evidence="16" id="KW-1185">Reference proteome</keyword>
<proteinExistence type="inferred from homology"/>
<gene>
    <name evidence="15" type="primary">Contig12362.g13192</name>
    <name evidence="15" type="ORF">STYLEM_7152</name>
</gene>
<feature type="coiled-coil region" evidence="12">
    <location>
        <begin position="754"/>
        <end position="781"/>
    </location>
</feature>
<evidence type="ECO:0000256" key="1">
    <source>
        <dbReference type="ARBA" id="ARBA00004245"/>
    </source>
</evidence>
<evidence type="ECO:0000256" key="10">
    <source>
        <dbReference type="PROSITE-ProRule" id="PRU00283"/>
    </source>
</evidence>
<keyword evidence="4 10" id="KW-0547">Nucleotide-binding</keyword>
<dbReference type="InterPro" id="IPR036961">
    <property type="entry name" value="Kinesin_motor_dom_sf"/>
</dbReference>
<keyword evidence="2" id="KW-0963">Cytoplasm</keyword>
<evidence type="ECO:0000256" key="13">
    <source>
        <dbReference type="SAM" id="MobiDB-lite"/>
    </source>
</evidence>
<evidence type="ECO:0000259" key="14">
    <source>
        <dbReference type="PROSITE" id="PS50067"/>
    </source>
</evidence>
<keyword evidence="3 11" id="KW-0493">Microtubule</keyword>
<dbReference type="GO" id="GO:0003777">
    <property type="term" value="F:microtubule motor activity"/>
    <property type="evidence" value="ECO:0007669"/>
    <property type="project" value="InterPro"/>
</dbReference>
<keyword evidence="5 10" id="KW-0067">ATP-binding</keyword>
<dbReference type="FunFam" id="3.40.850.10:FF:000019">
    <property type="entry name" value="Kinesin-like protein KIN-5D"/>
    <property type="match status" value="1"/>
</dbReference>
<dbReference type="CDD" id="cd23649">
    <property type="entry name" value="Khc_CBD_cc"/>
    <property type="match status" value="1"/>
</dbReference>
<dbReference type="OMA" id="HEYAKEK"/>
<dbReference type="GO" id="GO:0005524">
    <property type="term" value="F:ATP binding"/>
    <property type="evidence" value="ECO:0007669"/>
    <property type="project" value="UniProtKB-UniRule"/>
</dbReference>
<dbReference type="InterPro" id="IPR027417">
    <property type="entry name" value="P-loop_NTPase"/>
</dbReference>
<dbReference type="InterPro" id="IPR027640">
    <property type="entry name" value="Kinesin-like_fam"/>
</dbReference>
<dbReference type="GO" id="GO:0007018">
    <property type="term" value="P:microtubule-based movement"/>
    <property type="evidence" value="ECO:0007669"/>
    <property type="project" value="InterPro"/>
</dbReference>
<dbReference type="SUPFAM" id="SSF52540">
    <property type="entry name" value="P-loop containing nucleoside triphosphate hydrolases"/>
    <property type="match status" value="1"/>
</dbReference>
<reference evidence="15 16" key="1">
    <citation type="submission" date="2014-06" db="EMBL/GenBank/DDBJ databases">
        <authorList>
            <person name="Swart Estienne"/>
        </authorList>
    </citation>
    <scope>NUCLEOTIDE SEQUENCE [LARGE SCALE GENOMIC DNA]</scope>
    <source>
        <strain evidence="15 16">130c</strain>
    </source>
</reference>
<comment type="subcellular location">
    <subcellularLocation>
        <location evidence="1">Cytoplasm</location>
        <location evidence="1">Cytoskeleton</location>
    </subcellularLocation>
</comment>
<dbReference type="Proteomes" id="UP000039865">
    <property type="component" value="Unassembled WGS sequence"/>
</dbReference>
<evidence type="ECO:0000256" key="5">
    <source>
        <dbReference type="ARBA" id="ARBA00022840"/>
    </source>
</evidence>
<dbReference type="GO" id="GO:0007010">
    <property type="term" value="P:cytoskeleton organization"/>
    <property type="evidence" value="ECO:0007669"/>
    <property type="project" value="UniProtKB-ARBA"/>
</dbReference>